<evidence type="ECO:0000256" key="3">
    <source>
        <dbReference type="ARBA" id="ARBA00023002"/>
    </source>
</evidence>
<evidence type="ECO:0000256" key="5">
    <source>
        <dbReference type="ARBA" id="ARBA00050510"/>
    </source>
</evidence>
<comment type="pathway">
    <text evidence="7">Carbohydrate degradation; L-rhamnose degradation.</text>
</comment>
<dbReference type="Pfam" id="PF13561">
    <property type="entry name" value="adh_short_C2"/>
    <property type="match status" value="1"/>
</dbReference>
<dbReference type="NCBIfam" id="NF005559">
    <property type="entry name" value="PRK07231.1"/>
    <property type="match status" value="1"/>
</dbReference>
<evidence type="ECO:0000256" key="8">
    <source>
        <dbReference type="ARBA" id="ARBA00067020"/>
    </source>
</evidence>
<evidence type="ECO:0000256" key="2">
    <source>
        <dbReference type="ARBA" id="ARBA00022857"/>
    </source>
</evidence>
<dbReference type="RefSeq" id="WP_122965384.1">
    <property type="nucleotide sequence ID" value="NZ_BJMH01000016.1"/>
</dbReference>
<proteinExistence type="inferred from homology"/>
<dbReference type="InterPro" id="IPR002347">
    <property type="entry name" value="SDR_fam"/>
</dbReference>
<comment type="catalytic activity">
    <reaction evidence="5">
        <text>L-rhamnofuranose + NADP(+) = L-rhamnono-1,4-lactone + NADPH + H(+)</text>
        <dbReference type="Rhea" id="RHEA:42668"/>
        <dbReference type="ChEBI" id="CHEBI:15378"/>
        <dbReference type="ChEBI" id="CHEBI:16935"/>
        <dbReference type="ChEBI" id="CHEBI:17937"/>
        <dbReference type="ChEBI" id="CHEBI:57783"/>
        <dbReference type="ChEBI" id="CHEBI:58349"/>
        <dbReference type="EC" id="1.1.1.378"/>
    </reaction>
    <physiologicalReaction direction="left-to-right" evidence="5">
        <dbReference type="Rhea" id="RHEA:42669"/>
    </physiologicalReaction>
</comment>
<evidence type="ECO:0000256" key="7">
    <source>
        <dbReference type="ARBA" id="ARBA00060619"/>
    </source>
</evidence>
<dbReference type="FunFam" id="3.40.50.720:FF:000417">
    <property type="entry name" value="Glucose 1-dehydrogenase, putative"/>
    <property type="match status" value="1"/>
</dbReference>
<protein>
    <recommendedName>
        <fullName evidence="9">L-rhamnose 1-dehydrogenase (NAD(P)(+))</fullName>
        <ecNumber evidence="8">1.1.1.378</ecNumber>
    </recommendedName>
</protein>
<accession>A0A4Y3PTU3</accession>
<evidence type="ECO:0000313" key="10">
    <source>
        <dbReference type="EMBL" id="GEB33771.1"/>
    </source>
</evidence>
<dbReference type="STRING" id="54914.AV540_00490"/>
<organism evidence="10 11">
    <name type="scientific">Brevibacillus parabrevis</name>
    <dbReference type="NCBI Taxonomy" id="54914"/>
    <lineage>
        <taxon>Bacteria</taxon>
        <taxon>Bacillati</taxon>
        <taxon>Bacillota</taxon>
        <taxon>Bacilli</taxon>
        <taxon>Bacillales</taxon>
        <taxon>Paenibacillaceae</taxon>
        <taxon>Brevibacillus</taxon>
    </lineage>
</organism>
<name>A0A4Y3PTU3_BREPA</name>
<dbReference type="EMBL" id="BJMH01000016">
    <property type="protein sequence ID" value="GEB33771.1"/>
    <property type="molecule type" value="Genomic_DNA"/>
</dbReference>
<comment type="catalytic activity">
    <reaction evidence="6">
        <text>L-rhamnofuranose + NAD(+) = L-rhamnono-1,4-lactone + NADH + H(+)</text>
        <dbReference type="Rhea" id="RHEA:12649"/>
        <dbReference type="ChEBI" id="CHEBI:15378"/>
        <dbReference type="ChEBI" id="CHEBI:16935"/>
        <dbReference type="ChEBI" id="CHEBI:17937"/>
        <dbReference type="ChEBI" id="CHEBI:57540"/>
        <dbReference type="ChEBI" id="CHEBI:57945"/>
        <dbReference type="EC" id="1.1.1.378"/>
    </reaction>
    <physiologicalReaction direction="left-to-right" evidence="6">
        <dbReference type="Rhea" id="RHEA:12650"/>
    </physiologicalReaction>
</comment>
<dbReference type="PRINTS" id="PR00081">
    <property type="entry name" value="GDHRDH"/>
</dbReference>
<evidence type="ECO:0000256" key="6">
    <source>
        <dbReference type="ARBA" id="ARBA00052619"/>
    </source>
</evidence>
<keyword evidence="11" id="KW-1185">Reference proteome</keyword>
<keyword evidence="4" id="KW-0684">Rhamnose metabolism</keyword>
<evidence type="ECO:0000256" key="4">
    <source>
        <dbReference type="ARBA" id="ARBA00023308"/>
    </source>
</evidence>
<reference evidence="10 11" key="1">
    <citation type="submission" date="2019-06" db="EMBL/GenBank/DDBJ databases">
        <title>Whole genome shotgun sequence of Brevibacillus parabrevis NBRC 12334.</title>
        <authorList>
            <person name="Hosoyama A."/>
            <person name="Uohara A."/>
            <person name="Ohji S."/>
            <person name="Ichikawa N."/>
        </authorList>
    </citation>
    <scope>NUCLEOTIDE SEQUENCE [LARGE SCALE GENOMIC DNA]</scope>
    <source>
        <strain evidence="10 11">NBRC 12334</strain>
    </source>
</reference>
<dbReference type="AlphaFoldDB" id="A0A4Y3PTU3"/>
<evidence type="ECO:0000256" key="9">
    <source>
        <dbReference type="ARBA" id="ARBA00068170"/>
    </source>
</evidence>
<dbReference type="PROSITE" id="PS00061">
    <property type="entry name" value="ADH_SHORT"/>
    <property type="match status" value="1"/>
</dbReference>
<evidence type="ECO:0000313" key="11">
    <source>
        <dbReference type="Proteomes" id="UP000316882"/>
    </source>
</evidence>
<dbReference type="Proteomes" id="UP000316882">
    <property type="component" value="Unassembled WGS sequence"/>
</dbReference>
<dbReference type="InterPro" id="IPR036291">
    <property type="entry name" value="NAD(P)-bd_dom_sf"/>
</dbReference>
<dbReference type="PANTHER" id="PTHR42760">
    <property type="entry name" value="SHORT-CHAIN DEHYDROGENASES/REDUCTASES FAMILY MEMBER"/>
    <property type="match status" value="1"/>
</dbReference>
<dbReference type="PRINTS" id="PR00080">
    <property type="entry name" value="SDRFAMILY"/>
</dbReference>
<keyword evidence="2" id="KW-0521">NADP</keyword>
<dbReference type="GO" id="GO:0016616">
    <property type="term" value="F:oxidoreductase activity, acting on the CH-OH group of donors, NAD or NADP as acceptor"/>
    <property type="evidence" value="ECO:0007669"/>
    <property type="project" value="TreeGrafter"/>
</dbReference>
<dbReference type="EC" id="1.1.1.378" evidence="8"/>
<keyword evidence="3" id="KW-0560">Oxidoreductase</keyword>
<dbReference type="InterPro" id="IPR020904">
    <property type="entry name" value="Sc_DH/Rdtase_CS"/>
</dbReference>
<evidence type="ECO:0000256" key="1">
    <source>
        <dbReference type="ARBA" id="ARBA00006484"/>
    </source>
</evidence>
<gene>
    <name evidence="10" type="ORF">BPA01_33510</name>
</gene>
<dbReference type="Gene3D" id="3.40.50.720">
    <property type="entry name" value="NAD(P)-binding Rossmann-like Domain"/>
    <property type="match status" value="1"/>
</dbReference>
<sequence length="254" mass="26606">MTRFDLTGKKAIVTGAGRGIGKALAIGLAEAGAAVAVVARTEADLQEVVQEIQASGGAATPITADLTEAGAAEKVVAETLETLGGLHILVNNAGMNIRKKAHEVNEEEWDRVVDLNLKGAFFLSQAAGKVMCEQRYGRIVNIASVAGLVALRTGVAYGASKAGVIQMTRVLALEWSKFGVNVNAIAPWYFRTPLTEALLDDEAFLQEVLQRTPSGRIGDVEDLVGPAIFLASDAASYISGQTIAVDGGMSVYGF</sequence>
<dbReference type="SUPFAM" id="SSF51735">
    <property type="entry name" value="NAD(P)-binding Rossmann-fold domains"/>
    <property type="match status" value="1"/>
</dbReference>
<comment type="caution">
    <text evidence="10">The sequence shown here is derived from an EMBL/GenBank/DDBJ whole genome shotgun (WGS) entry which is preliminary data.</text>
</comment>
<comment type="similarity">
    <text evidence="1">Belongs to the short-chain dehydrogenases/reductases (SDR) family.</text>
</comment>
<dbReference type="GO" id="GO:0019301">
    <property type="term" value="P:rhamnose catabolic process"/>
    <property type="evidence" value="ECO:0007669"/>
    <property type="project" value="UniProtKB-ARBA"/>
</dbReference>